<keyword evidence="6 10" id="KW-1133">Transmembrane helix</keyword>
<evidence type="ECO:0000256" key="2">
    <source>
        <dbReference type="ARBA" id="ARBA00022692"/>
    </source>
</evidence>
<dbReference type="Pfam" id="PF02225">
    <property type="entry name" value="PA"/>
    <property type="match status" value="1"/>
</dbReference>
<dbReference type="PANTHER" id="PTHR47168">
    <property type="entry name" value="RING ZINC FINGER DOMAIN SUPERFAMILY PROTEIN-RELATED"/>
    <property type="match status" value="1"/>
</dbReference>
<dbReference type="Gene3D" id="3.50.30.30">
    <property type="match status" value="1"/>
</dbReference>
<evidence type="ECO:0000256" key="10">
    <source>
        <dbReference type="SAM" id="Phobius"/>
    </source>
</evidence>
<keyword evidence="13" id="KW-1185">Reference proteome</keyword>
<comment type="subcellular location">
    <subcellularLocation>
        <location evidence="1">Membrane</location>
        <topology evidence="1">Single-pass membrane protein</topology>
    </subcellularLocation>
</comment>
<dbReference type="EMBL" id="RCHS01002246">
    <property type="protein sequence ID" value="RMX48631.1"/>
    <property type="molecule type" value="Genomic_DNA"/>
</dbReference>
<dbReference type="InterPro" id="IPR003137">
    <property type="entry name" value="PA_domain"/>
</dbReference>
<dbReference type="STRING" id="46731.A0A3M6U4U3"/>
<comment type="caution">
    <text evidence="12">The sequence shown here is derived from an EMBL/GenBank/DDBJ whole genome shotgun (WGS) entry which is preliminary data.</text>
</comment>
<evidence type="ECO:0000313" key="13">
    <source>
        <dbReference type="Proteomes" id="UP000275408"/>
    </source>
</evidence>
<evidence type="ECO:0000256" key="6">
    <source>
        <dbReference type="ARBA" id="ARBA00022989"/>
    </source>
</evidence>
<feature type="region of interest" description="Disordered" evidence="9">
    <location>
        <begin position="339"/>
        <end position="383"/>
    </location>
</feature>
<dbReference type="GO" id="GO:0008270">
    <property type="term" value="F:zinc ion binding"/>
    <property type="evidence" value="ECO:0007669"/>
    <property type="project" value="UniProtKB-KW"/>
</dbReference>
<dbReference type="GO" id="GO:0016020">
    <property type="term" value="C:membrane"/>
    <property type="evidence" value="ECO:0007669"/>
    <property type="project" value="UniProtKB-SubCell"/>
</dbReference>
<dbReference type="SMART" id="SM00184">
    <property type="entry name" value="RING"/>
    <property type="match status" value="1"/>
</dbReference>
<reference evidence="12 13" key="1">
    <citation type="journal article" date="2018" name="Sci. Rep.">
        <title>Comparative analysis of the Pocillopora damicornis genome highlights role of immune system in coral evolution.</title>
        <authorList>
            <person name="Cunning R."/>
            <person name="Bay R.A."/>
            <person name="Gillette P."/>
            <person name="Baker A.C."/>
            <person name="Traylor-Knowles N."/>
        </authorList>
    </citation>
    <scope>NUCLEOTIDE SEQUENCE [LARGE SCALE GENOMIC DNA]</scope>
    <source>
        <strain evidence="12">RSMAS</strain>
        <tissue evidence="12">Whole animal</tissue>
    </source>
</reference>
<dbReference type="Proteomes" id="UP000275408">
    <property type="component" value="Unassembled WGS sequence"/>
</dbReference>
<evidence type="ECO:0000313" key="12">
    <source>
        <dbReference type="EMBL" id="RMX48631.1"/>
    </source>
</evidence>
<evidence type="ECO:0000256" key="5">
    <source>
        <dbReference type="ARBA" id="ARBA00022833"/>
    </source>
</evidence>
<feature type="domain" description="RING-type" evidence="11">
    <location>
        <begin position="287"/>
        <end position="329"/>
    </location>
</feature>
<keyword evidence="5" id="KW-0862">Zinc</keyword>
<evidence type="ECO:0000256" key="1">
    <source>
        <dbReference type="ARBA" id="ARBA00004167"/>
    </source>
</evidence>
<feature type="compositionally biased region" description="Polar residues" evidence="9">
    <location>
        <begin position="367"/>
        <end position="383"/>
    </location>
</feature>
<dbReference type="InterPro" id="IPR013083">
    <property type="entry name" value="Znf_RING/FYVE/PHD"/>
</dbReference>
<organism evidence="12 13">
    <name type="scientific">Pocillopora damicornis</name>
    <name type="common">Cauliflower coral</name>
    <name type="synonym">Millepora damicornis</name>
    <dbReference type="NCBI Taxonomy" id="46731"/>
    <lineage>
        <taxon>Eukaryota</taxon>
        <taxon>Metazoa</taxon>
        <taxon>Cnidaria</taxon>
        <taxon>Anthozoa</taxon>
        <taxon>Hexacorallia</taxon>
        <taxon>Scleractinia</taxon>
        <taxon>Astrocoeniina</taxon>
        <taxon>Pocilloporidae</taxon>
        <taxon>Pocillopora</taxon>
    </lineage>
</organism>
<accession>A0A3M6U4U3</accession>
<dbReference type="OrthoDB" id="8062037at2759"/>
<dbReference type="PROSITE" id="PS50089">
    <property type="entry name" value="ZF_RING_2"/>
    <property type="match status" value="1"/>
</dbReference>
<dbReference type="InterPro" id="IPR051653">
    <property type="entry name" value="E3_ligase_sorting_rcpt"/>
</dbReference>
<evidence type="ECO:0000259" key="11">
    <source>
        <dbReference type="PROSITE" id="PS50089"/>
    </source>
</evidence>
<keyword evidence="7 10" id="KW-0472">Membrane</keyword>
<evidence type="ECO:0000256" key="3">
    <source>
        <dbReference type="ARBA" id="ARBA00022723"/>
    </source>
</evidence>
<dbReference type="CDD" id="cd16796">
    <property type="entry name" value="RING-H2_RNF13"/>
    <property type="match status" value="1"/>
</dbReference>
<evidence type="ECO:0000256" key="9">
    <source>
        <dbReference type="SAM" id="MobiDB-lite"/>
    </source>
</evidence>
<evidence type="ECO:0000256" key="8">
    <source>
        <dbReference type="PROSITE-ProRule" id="PRU00175"/>
    </source>
</evidence>
<keyword evidence="4 8" id="KW-0863">Zinc-finger</keyword>
<dbReference type="Pfam" id="PF13639">
    <property type="entry name" value="zf-RING_2"/>
    <property type="match status" value="1"/>
</dbReference>
<sequence>MEGIHHKIKTFAENLRVKTNQHNSVVSSTVELFTVIWPKWQQNLIKVLIMSSGSWWIIKGFMFLYVSQFGFCDLSNQVCVIGNGTSREDCYGYEWVSFGNMVPSSRFEGVVFLANPKDACTEVMHKSSYPNISYDGNVFLLIDFGHCKSFQKGIEATRGGFDAAIIRSLTSDEVDPIDEGEIDDVDLPVVFVGKRTGEILENNDFENLPNSRVYLTPQQLPPLLSYEFYMIPFAIIVGICFILMAMFMISRYYRHYLEQRRNRLSPSTLKKIPTKKFKKGEDYYDVCAICLDEYKDGDRLRILPCEHAYHCKCVDPWLTEGKRTCPVCKRPVANNRGLARSRSGRTDLESVGETSYEAEAEADETTPLISGTSQRRNSVTMTV</sequence>
<keyword evidence="3" id="KW-0479">Metal-binding</keyword>
<dbReference type="PANTHER" id="PTHR47168:SF1">
    <property type="entry name" value="OS02G0798600 PROTEIN"/>
    <property type="match status" value="1"/>
</dbReference>
<keyword evidence="2 10" id="KW-0812">Transmembrane</keyword>
<proteinExistence type="predicted"/>
<evidence type="ECO:0000256" key="4">
    <source>
        <dbReference type="ARBA" id="ARBA00022771"/>
    </source>
</evidence>
<gene>
    <name evidence="12" type="ORF">pdam_00007996</name>
</gene>
<dbReference type="SUPFAM" id="SSF57850">
    <property type="entry name" value="RING/U-box"/>
    <property type="match status" value="1"/>
</dbReference>
<name>A0A3M6U4U3_POCDA</name>
<dbReference type="FunFam" id="3.30.40.10:FF:000824">
    <property type="entry name" value="E3 ubiquitin-protein ligase RNF13"/>
    <property type="match status" value="1"/>
</dbReference>
<dbReference type="Gene3D" id="3.30.40.10">
    <property type="entry name" value="Zinc/RING finger domain, C3HC4 (zinc finger)"/>
    <property type="match status" value="1"/>
</dbReference>
<dbReference type="AlphaFoldDB" id="A0A3M6U4U3"/>
<feature type="transmembrane region" description="Helical" evidence="10">
    <location>
        <begin position="228"/>
        <end position="253"/>
    </location>
</feature>
<protein>
    <recommendedName>
        <fullName evidence="11">RING-type domain-containing protein</fullName>
    </recommendedName>
</protein>
<evidence type="ECO:0000256" key="7">
    <source>
        <dbReference type="ARBA" id="ARBA00023136"/>
    </source>
</evidence>
<dbReference type="InterPro" id="IPR001841">
    <property type="entry name" value="Znf_RING"/>
</dbReference>